<feature type="region of interest" description="Disordered" evidence="5">
    <location>
        <begin position="1"/>
        <end position="43"/>
    </location>
</feature>
<dbReference type="SUPFAM" id="SSF57716">
    <property type="entry name" value="Glucocorticoid receptor-like (DNA-binding domain)"/>
    <property type="match status" value="1"/>
</dbReference>
<feature type="compositionally biased region" description="Acidic residues" evidence="5">
    <location>
        <begin position="249"/>
        <end position="260"/>
    </location>
</feature>
<keyword evidence="1" id="KW-0479">Metal-binding</keyword>
<evidence type="ECO:0000313" key="8">
    <source>
        <dbReference type="Proteomes" id="UP000320762"/>
    </source>
</evidence>
<feature type="region of interest" description="Disordered" evidence="5">
    <location>
        <begin position="235"/>
        <end position="260"/>
    </location>
</feature>
<proteinExistence type="predicted"/>
<comment type="caution">
    <text evidence="7">The sequence shown here is derived from an EMBL/GenBank/DDBJ whole genome shotgun (WGS) entry which is preliminary data.</text>
</comment>
<dbReference type="Pfam" id="PF00320">
    <property type="entry name" value="GATA"/>
    <property type="match status" value="1"/>
</dbReference>
<evidence type="ECO:0000259" key="6">
    <source>
        <dbReference type="PROSITE" id="PS50114"/>
    </source>
</evidence>
<dbReference type="OrthoDB" id="2162994at2759"/>
<dbReference type="GO" id="GO:0006355">
    <property type="term" value="P:regulation of DNA-templated transcription"/>
    <property type="evidence" value="ECO:0007669"/>
    <property type="project" value="InterPro"/>
</dbReference>
<sequence length="260" mass="27469">MNGHPLTNGHPSTNGVTSASAPAPASGHTSSLTNGNTIMNGQTRTPPPLAIAIDFLKLATSCRVVLDGTLALQQDFASDAQFHPPREALDHIFAAAQATMYAIRGEDMPTEWQPSSPPVPSRSPTSRSGPALSRPELAPSRSERSEQAPPRSSPAPPPRSVQVSGSPRPAPPTQPNSAPTSSASQTTLVQQGQEGEGQTCLGCDATTTPEWRRGPMGPRTLCNACGLVYAKMIKKRARNDGRDRRGDSDSDDEDLTMEVD</sequence>
<dbReference type="STRING" id="97359.A0A550CKS9"/>
<feature type="compositionally biased region" description="Polar residues" evidence="5">
    <location>
        <begin position="27"/>
        <end position="43"/>
    </location>
</feature>
<keyword evidence="2 4" id="KW-0863">Zinc-finger</keyword>
<dbReference type="Proteomes" id="UP000320762">
    <property type="component" value="Unassembled WGS sequence"/>
</dbReference>
<evidence type="ECO:0000313" key="7">
    <source>
        <dbReference type="EMBL" id="TRM65415.1"/>
    </source>
</evidence>
<dbReference type="GO" id="GO:0008270">
    <property type="term" value="F:zinc ion binding"/>
    <property type="evidence" value="ECO:0007669"/>
    <property type="project" value="UniProtKB-KW"/>
</dbReference>
<feature type="compositionally biased region" description="Basic and acidic residues" evidence="5">
    <location>
        <begin position="238"/>
        <end position="248"/>
    </location>
</feature>
<organism evidence="7 8">
    <name type="scientific">Schizophyllum amplum</name>
    <dbReference type="NCBI Taxonomy" id="97359"/>
    <lineage>
        <taxon>Eukaryota</taxon>
        <taxon>Fungi</taxon>
        <taxon>Dikarya</taxon>
        <taxon>Basidiomycota</taxon>
        <taxon>Agaricomycotina</taxon>
        <taxon>Agaricomycetes</taxon>
        <taxon>Agaricomycetidae</taxon>
        <taxon>Agaricales</taxon>
        <taxon>Schizophyllaceae</taxon>
        <taxon>Schizophyllum</taxon>
    </lineage>
</organism>
<evidence type="ECO:0000256" key="2">
    <source>
        <dbReference type="ARBA" id="ARBA00022771"/>
    </source>
</evidence>
<dbReference type="EMBL" id="VDMD01000005">
    <property type="protein sequence ID" value="TRM65415.1"/>
    <property type="molecule type" value="Genomic_DNA"/>
</dbReference>
<dbReference type="InterPro" id="IPR051140">
    <property type="entry name" value="GATA_TF"/>
</dbReference>
<dbReference type="SMART" id="SM00401">
    <property type="entry name" value="ZnF_GATA"/>
    <property type="match status" value="1"/>
</dbReference>
<dbReference type="InterPro" id="IPR000679">
    <property type="entry name" value="Znf_GATA"/>
</dbReference>
<feature type="compositionally biased region" description="Polar residues" evidence="5">
    <location>
        <begin position="175"/>
        <end position="193"/>
    </location>
</feature>
<protein>
    <recommendedName>
        <fullName evidence="6">GATA-type domain-containing protein</fullName>
    </recommendedName>
</protein>
<evidence type="ECO:0000256" key="1">
    <source>
        <dbReference type="ARBA" id="ARBA00022723"/>
    </source>
</evidence>
<reference evidence="7 8" key="1">
    <citation type="journal article" date="2019" name="New Phytol.">
        <title>Comparative genomics reveals unique wood-decay strategies and fruiting body development in the Schizophyllaceae.</title>
        <authorList>
            <person name="Almasi E."/>
            <person name="Sahu N."/>
            <person name="Krizsan K."/>
            <person name="Balint B."/>
            <person name="Kovacs G.M."/>
            <person name="Kiss B."/>
            <person name="Cseklye J."/>
            <person name="Drula E."/>
            <person name="Henrissat B."/>
            <person name="Nagy I."/>
            <person name="Chovatia M."/>
            <person name="Adam C."/>
            <person name="LaButti K."/>
            <person name="Lipzen A."/>
            <person name="Riley R."/>
            <person name="Grigoriev I.V."/>
            <person name="Nagy L.G."/>
        </authorList>
    </citation>
    <scope>NUCLEOTIDE SEQUENCE [LARGE SCALE GENOMIC DNA]</scope>
    <source>
        <strain evidence="7 8">NL-1724</strain>
    </source>
</reference>
<feature type="region of interest" description="Disordered" evidence="5">
    <location>
        <begin position="108"/>
        <end position="221"/>
    </location>
</feature>
<dbReference type="Gene3D" id="3.30.50.10">
    <property type="entry name" value="Erythroid Transcription Factor GATA-1, subunit A"/>
    <property type="match status" value="1"/>
</dbReference>
<evidence type="ECO:0000256" key="5">
    <source>
        <dbReference type="SAM" id="MobiDB-lite"/>
    </source>
</evidence>
<name>A0A550CKS9_9AGAR</name>
<evidence type="ECO:0000256" key="4">
    <source>
        <dbReference type="PROSITE-ProRule" id="PRU00094"/>
    </source>
</evidence>
<evidence type="ECO:0000256" key="3">
    <source>
        <dbReference type="ARBA" id="ARBA00022833"/>
    </source>
</evidence>
<gene>
    <name evidence="7" type="ORF">BD626DRAFT_399535</name>
</gene>
<dbReference type="AlphaFoldDB" id="A0A550CKS9"/>
<dbReference type="PROSITE" id="PS50114">
    <property type="entry name" value="GATA_ZN_FINGER_2"/>
    <property type="match status" value="1"/>
</dbReference>
<keyword evidence="8" id="KW-1185">Reference proteome</keyword>
<feature type="compositionally biased region" description="Polar residues" evidence="5">
    <location>
        <begin position="9"/>
        <end position="20"/>
    </location>
</feature>
<keyword evidence="3" id="KW-0862">Zinc</keyword>
<dbReference type="PANTHER" id="PTHR45658">
    <property type="entry name" value="GATA TRANSCRIPTION FACTOR"/>
    <property type="match status" value="1"/>
</dbReference>
<dbReference type="GO" id="GO:0043565">
    <property type="term" value="F:sequence-specific DNA binding"/>
    <property type="evidence" value="ECO:0007669"/>
    <property type="project" value="InterPro"/>
</dbReference>
<dbReference type="PANTHER" id="PTHR45658:SF18">
    <property type="entry name" value="PROTEIN GAT2"/>
    <property type="match status" value="1"/>
</dbReference>
<accession>A0A550CKS9</accession>
<dbReference type="CDD" id="cd00202">
    <property type="entry name" value="ZnF_GATA"/>
    <property type="match status" value="1"/>
</dbReference>
<dbReference type="InterPro" id="IPR013088">
    <property type="entry name" value="Znf_NHR/GATA"/>
</dbReference>
<feature type="domain" description="GATA-type" evidence="6">
    <location>
        <begin position="194"/>
        <end position="229"/>
    </location>
</feature>